<accession>A0A1H4VXW6</accession>
<protein>
    <submittedName>
        <fullName evidence="1">Uncharacterized protein</fullName>
    </submittedName>
</protein>
<gene>
    <name evidence="1" type="ORF">SAMN04490239_5718</name>
</gene>
<dbReference type="EMBL" id="FNSV01000005">
    <property type="protein sequence ID" value="SEC85278.1"/>
    <property type="molecule type" value="Genomic_DNA"/>
</dbReference>
<organism evidence="1 2">
    <name type="scientific">Rhodococcus koreensis</name>
    <dbReference type="NCBI Taxonomy" id="99653"/>
    <lineage>
        <taxon>Bacteria</taxon>
        <taxon>Bacillati</taxon>
        <taxon>Actinomycetota</taxon>
        <taxon>Actinomycetes</taxon>
        <taxon>Mycobacteriales</taxon>
        <taxon>Nocardiaceae</taxon>
        <taxon>Rhodococcus</taxon>
    </lineage>
</organism>
<proteinExistence type="predicted"/>
<keyword evidence="2" id="KW-1185">Reference proteome</keyword>
<name>A0A1H4VXW6_9NOCA</name>
<sequence length="71" mass="7840">MRLGTNTVNRTEYHLRRRNLASPLSDVRGPGGRIRAVAAAIRTGIGRGDDTNRIEERIRCAEAAGLPLTLW</sequence>
<dbReference type="AlphaFoldDB" id="A0A1H4VXW6"/>
<evidence type="ECO:0000313" key="1">
    <source>
        <dbReference type="EMBL" id="SEC85278.1"/>
    </source>
</evidence>
<evidence type="ECO:0000313" key="2">
    <source>
        <dbReference type="Proteomes" id="UP000183561"/>
    </source>
</evidence>
<dbReference type="Proteomes" id="UP000183561">
    <property type="component" value="Unassembled WGS sequence"/>
</dbReference>
<reference evidence="2" key="1">
    <citation type="submission" date="2016-10" db="EMBL/GenBank/DDBJ databases">
        <authorList>
            <person name="Varghese N."/>
            <person name="Submissions S."/>
        </authorList>
    </citation>
    <scope>NUCLEOTIDE SEQUENCE [LARGE SCALE GENOMIC DNA]</scope>
    <source>
        <strain evidence="2">DSM 44498</strain>
    </source>
</reference>